<comment type="caution">
    <text evidence="4">The sequence shown here is derived from an EMBL/GenBank/DDBJ whole genome shotgun (WGS) entry which is preliminary data.</text>
</comment>
<name>A0A9Q0ZF19_SALPP</name>
<proteinExistence type="inferred from homology"/>
<dbReference type="OrthoDB" id="185373at2759"/>
<dbReference type="PROSITE" id="PS51375">
    <property type="entry name" value="PPR"/>
    <property type="match status" value="3"/>
</dbReference>
<accession>A0A9Q0ZF19</accession>
<evidence type="ECO:0000313" key="4">
    <source>
        <dbReference type="EMBL" id="KAJ6732012.1"/>
    </source>
</evidence>
<dbReference type="Proteomes" id="UP001151532">
    <property type="component" value="Chromosome 18"/>
</dbReference>
<dbReference type="InterPro" id="IPR011990">
    <property type="entry name" value="TPR-like_helical_dom_sf"/>
</dbReference>
<sequence>MVYFEKYSIFIPGTPYPLQNYLGTVRATGSQNPLKRRTTFSKFKVAKRTHVFLSFLLFFCTNSTQKRVLSNSQIHQPISPVSLKIPQIRIDFSLFSQINRHEIKCNPQTHSIFTWALLKLDKFEEAEHFMKTQMEKSSKVSGFGVWDSLIRGFCVNNKDPEKGLSILKDCLRNYDILPSSFTFCSLIHSFSSKRDMSGAIEIGKPELAIGFFENAVKVGALRPNVVTYTTLVSALCMLGRVSEVCDLVCRMEKEGLAFDVVFYSNWICGYYREGMLMEALQKHGEMVEKGINLDMVSYTVLVDGFSKEGNVEKAVGFLHKMIENGSKTQFGYLYFNCAGVLPERKNG</sequence>
<dbReference type="PANTHER" id="PTHR47941">
    <property type="entry name" value="PENTATRICOPEPTIDE REPEAT-CONTAINING PROTEIN 3, MITOCHONDRIAL"/>
    <property type="match status" value="1"/>
</dbReference>
<dbReference type="NCBIfam" id="TIGR00756">
    <property type="entry name" value="PPR"/>
    <property type="match status" value="3"/>
</dbReference>
<feature type="repeat" description="PPR" evidence="3">
    <location>
        <begin position="294"/>
        <end position="328"/>
    </location>
</feature>
<keyword evidence="5" id="KW-1185">Reference proteome</keyword>
<organism evidence="4 5">
    <name type="scientific">Salix purpurea</name>
    <name type="common">Purple osier willow</name>
    <dbReference type="NCBI Taxonomy" id="77065"/>
    <lineage>
        <taxon>Eukaryota</taxon>
        <taxon>Viridiplantae</taxon>
        <taxon>Streptophyta</taxon>
        <taxon>Embryophyta</taxon>
        <taxon>Tracheophyta</taxon>
        <taxon>Spermatophyta</taxon>
        <taxon>Magnoliopsida</taxon>
        <taxon>eudicotyledons</taxon>
        <taxon>Gunneridae</taxon>
        <taxon>Pentapetalae</taxon>
        <taxon>rosids</taxon>
        <taxon>fabids</taxon>
        <taxon>Malpighiales</taxon>
        <taxon>Salicaceae</taxon>
        <taxon>Saliceae</taxon>
        <taxon>Salix</taxon>
    </lineage>
</organism>
<dbReference type="InterPro" id="IPR002885">
    <property type="entry name" value="PPR_rpt"/>
</dbReference>
<dbReference type="Pfam" id="PF12854">
    <property type="entry name" value="PPR_1"/>
    <property type="match status" value="1"/>
</dbReference>
<evidence type="ECO:0000256" key="3">
    <source>
        <dbReference type="PROSITE-ProRule" id="PRU00708"/>
    </source>
</evidence>
<gene>
    <name evidence="4" type="ORF">OIU79_003190</name>
</gene>
<dbReference type="Pfam" id="PF13041">
    <property type="entry name" value="PPR_2"/>
    <property type="match status" value="1"/>
</dbReference>
<feature type="repeat" description="PPR" evidence="3">
    <location>
        <begin position="259"/>
        <end position="293"/>
    </location>
</feature>
<dbReference type="AlphaFoldDB" id="A0A9Q0ZF19"/>
<evidence type="ECO:0000256" key="1">
    <source>
        <dbReference type="ARBA" id="ARBA00007626"/>
    </source>
</evidence>
<keyword evidence="2" id="KW-0677">Repeat</keyword>
<dbReference type="EMBL" id="JAPFFK010000012">
    <property type="protein sequence ID" value="KAJ6732012.1"/>
    <property type="molecule type" value="Genomic_DNA"/>
</dbReference>
<reference evidence="4" key="2">
    <citation type="journal article" date="2023" name="Int. J. Mol. Sci.">
        <title>De Novo Assembly and Annotation of 11 Diverse Shrub Willow (Salix) Genomes Reveals Novel Gene Organization in Sex-Linked Regions.</title>
        <authorList>
            <person name="Hyden B."/>
            <person name="Feng K."/>
            <person name="Yates T.B."/>
            <person name="Jawdy S."/>
            <person name="Cereghino C."/>
            <person name="Smart L.B."/>
            <person name="Muchero W."/>
        </authorList>
    </citation>
    <scope>NUCLEOTIDE SEQUENCE</scope>
    <source>
        <tissue evidence="4">Shoot tip</tissue>
    </source>
</reference>
<reference evidence="4" key="1">
    <citation type="submission" date="2022-11" db="EMBL/GenBank/DDBJ databases">
        <authorList>
            <person name="Hyden B.L."/>
            <person name="Feng K."/>
            <person name="Yates T."/>
            <person name="Jawdy S."/>
            <person name="Smart L.B."/>
            <person name="Muchero W."/>
        </authorList>
    </citation>
    <scope>NUCLEOTIDE SEQUENCE</scope>
    <source>
        <tissue evidence="4">Shoot tip</tissue>
    </source>
</reference>
<dbReference type="Gene3D" id="1.25.40.10">
    <property type="entry name" value="Tetratricopeptide repeat domain"/>
    <property type="match status" value="2"/>
</dbReference>
<evidence type="ECO:0000256" key="2">
    <source>
        <dbReference type="ARBA" id="ARBA00022737"/>
    </source>
</evidence>
<protein>
    <submittedName>
        <fullName evidence="4">FERTILITY RESTORER-LIKE</fullName>
    </submittedName>
</protein>
<feature type="repeat" description="PPR" evidence="3">
    <location>
        <begin position="224"/>
        <end position="258"/>
    </location>
</feature>
<comment type="similarity">
    <text evidence="1">Belongs to the PPR family. P subfamily.</text>
</comment>
<evidence type="ECO:0000313" key="5">
    <source>
        <dbReference type="Proteomes" id="UP001151532"/>
    </source>
</evidence>